<evidence type="ECO:0000256" key="1">
    <source>
        <dbReference type="SAM" id="Coils"/>
    </source>
</evidence>
<evidence type="ECO:0000313" key="4">
    <source>
        <dbReference type="EMBL" id="KZT54372.1"/>
    </source>
</evidence>
<dbReference type="EMBL" id="KV424016">
    <property type="protein sequence ID" value="KZT54372.1"/>
    <property type="molecule type" value="Genomic_DNA"/>
</dbReference>
<dbReference type="EMBL" id="KV424151">
    <property type="protein sequence ID" value="KZT50690.1"/>
    <property type="molecule type" value="Genomic_DNA"/>
</dbReference>
<accession>A0A165CF41</accession>
<organism evidence="3 5">
    <name type="scientific">Calocera cornea HHB12733</name>
    <dbReference type="NCBI Taxonomy" id="1353952"/>
    <lineage>
        <taxon>Eukaryota</taxon>
        <taxon>Fungi</taxon>
        <taxon>Dikarya</taxon>
        <taxon>Basidiomycota</taxon>
        <taxon>Agaricomycotina</taxon>
        <taxon>Dacrymycetes</taxon>
        <taxon>Dacrymycetales</taxon>
        <taxon>Dacrymycetaceae</taxon>
        <taxon>Calocera</taxon>
    </lineage>
</organism>
<evidence type="ECO:0000313" key="3">
    <source>
        <dbReference type="EMBL" id="KZT50690.1"/>
    </source>
</evidence>
<feature type="coiled-coil region" evidence="1">
    <location>
        <begin position="310"/>
        <end position="337"/>
    </location>
</feature>
<keyword evidence="1" id="KW-0175">Coiled coil</keyword>
<gene>
    <name evidence="4" type="ORF">CALCODRAFT_485655</name>
    <name evidence="3" type="ORF">CALCODRAFT_488505</name>
</gene>
<feature type="compositionally biased region" description="Basic and acidic residues" evidence="2">
    <location>
        <begin position="586"/>
        <end position="601"/>
    </location>
</feature>
<sequence>MKLQWKARSEITTANRAKHALAQARLLELEVVLNNTLNDIARETGISRTAIDGFFKGRRAGYKRTNEGVSLRNAAIHQLSEEHQERGEKFLFTVPESKDEIEDRMRWLEDNPTARVAAEQAIRDLRDLKSNQVRDTHQGRQVDTVAMQKLFDHETQAFSRRTNGHACGFVCRGSVADTAQPSFFGTTLSKSFFEDVLHVPAEELVFAYEAYCTSGGAKGASEKIAKRVINLKHSIRATLDAALQRASGDAGAKMQYKKFSQGVQDKYKVTLRGWPLDELQNPSDIASVLLLSRVHGALIKGACYFDKMTDTELADRARALEQELEQARERRVNAMELARAEGRPLKRRRLPPPLPVAQELVAAASVLSLPEPPDATTTPRAEEDGAASPHPPAVSDRVLDPASCARDLPLALVPWQVVGHERSSVSAATQDASPASGLDGQEEEVEDLLLDFTGQTPNMGLQTVWDPSTQGDELLPAIHAAEGQRGTGGSDQARDLDLDEVGHMHGNGSEERDEGDVSSRAGLDTLDLALDEAADSQAETTDIQGGRSGTVAKTGVQAKHGRAKRTKAKKASSGPEPKKRTKGKSARFDIDFAELDRERRAGAAPSRRKLAEVTNRGDGPMQRRSQRGGR</sequence>
<proteinExistence type="predicted"/>
<protein>
    <submittedName>
        <fullName evidence="3">Uncharacterized protein</fullName>
    </submittedName>
</protein>
<dbReference type="AlphaFoldDB" id="A0A165CF41"/>
<name>A0A165CF41_9BASI</name>
<evidence type="ECO:0000313" key="5">
    <source>
        <dbReference type="Proteomes" id="UP000076842"/>
    </source>
</evidence>
<keyword evidence="5" id="KW-1185">Reference proteome</keyword>
<reference evidence="3 5" key="1">
    <citation type="journal article" date="2016" name="Mol. Biol. Evol.">
        <title>Comparative Genomics of Early-Diverging Mushroom-Forming Fungi Provides Insights into the Origins of Lignocellulose Decay Capabilities.</title>
        <authorList>
            <person name="Nagy L.G."/>
            <person name="Riley R."/>
            <person name="Tritt A."/>
            <person name="Adam C."/>
            <person name="Daum C."/>
            <person name="Floudas D."/>
            <person name="Sun H."/>
            <person name="Yadav J.S."/>
            <person name="Pangilinan J."/>
            <person name="Larsson K.H."/>
            <person name="Matsuura K."/>
            <person name="Barry K."/>
            <person name="Labutti K."/>
            <person name="Kuo R."/>
            <person name="Ohm R.A."/>
            <person name="Bhattacharya S.S."/>
            <person name="Shirouzu T."/>
            <person name="Yoshinaga Y."/>
            <person name="Martin F.M."/>
            <person name="Grigoriev I.V."/>
            <person name="Hibbett D.S."/>
        </authorList>
    </citation>
    <scope>NUCLEOTIDE SEQUENCE [LARGE SCALE GENOMIC DNA]</scope>
    <source>
        <strain evidence="3 5">HHB12733</strain>
    </source>
</reference>
<dbReference type="STRING" id="1353952.A0A165CF41"/>
<dbReference type="OrthoDB" id="3247681at2759"/>
<feature type="region of interest" description="Disordered" evidence="2">
    <location>
        <begin position="367"/>
        <end position="398"/>
    </location>
</feature>
<dbReference type="Proteomes" id="UP000076842">
    <property type="component" value="Unassembled WGS sequence"/>
</dbReference>
<feature type="compositionally biased region" description="Basic residues" evidence="2">
    <location>
        <begin position="559"/>
        <end position="570"/>
    </location>
</feature>
<evidence type="ECO:0000256" key="2">
    <source>
        <dbReference type="SAM" id="MobiDB-lite"/>
    </source>
</evidence>
<feature type="region of interest" description="Disordered" evidence="2">
    <location>
        <begin position="535"/>
        <end position="630"/>
    </location>
</feature>